<evidence type="ECO:0000256" key="3">
    <source>
        <dbReference type="RuleBase" id="RU004439"/>
    </source>
</evidence>
<dbReference type="Gene3D" id="2.60.40.10">
    <property type="entry name" value="Immunoglobulins"/>
    <property type="match status" value="1"/>
</dbReference>
<dbReference type="InterPro" id="IPR011162">
    <property type="entry name" value="MHC_I/II-like_Ag-recog"/>
</dbReference>
<dbReference type="FunFam" id="3.30.500.10:FF:000005">
    <property type="entry name" value="MHC class I antigen ZKA transcript variant 1"/>
    <property type="match status" value="1"/>
</dbReference>
<comment type="similarity">
    <text evidence="3">Belongs to the MHC class I family.</text>
</comment>
<keyword evidence="2" id="KW-0393">Immunoglobulin domain</keyword>
<feature type="domain" description="Immunoglobulin C1-set" evidence="4">
    <location>
        <begin position="212"/>
        <end position="285"/>
    </location>
</feature>
<organism evidence="5 6">
    <name type="scientific">Oreochromis aureus</name>
    <name type="common">Israeli tilapia</name>
    <name type="synonym">Chromis aureus</name>
    <dbReference type="NCBI Taxonomy" id="47969"/>
    <lineage>
        <taxon>Eukaryota</taxon>
        <taxon>Metazoa</taxon>
        <taxon>Chordata</taxon>
        <taxon>Craniata</taxon>
        <taxon>Vertebrata</taxon>
        <taxon>Euteleostomi</taxon>
        <taxon>Actinopterygii</taxon>
        <taxon>Neopterygii</taxon>
        <taxon>Teleostei</taxon>
        <taxon>Neoteleostei</taxon>
        <taxon>Acanthomorphata</taxon>
        <taxon>Ovalentaria</taxon>
        <taxon>Cichlomorphae</taxon>
        <taxon>Cichliformes</taxon>
        <taxon>Cichlidae</taxon>
        <taxon>African cichlids</taxon>
        <taxon>Pseudocrenilabrinae</taxon>
        <taxon>Oreochromini</taxon>
        <taxon>Oreochromis</taxon>
    </lineage>
</organism>
<dbReference type="InterPro" id="IPR036179">
    <property type="entry name" value="Ig-like_dom_sf"/>
</dbReference>
<dbReference type="InterPro" id="IPR001039">
    <property type="entry name" value="MHC_I_a_a1/a2"/>
</dbReference>
<evidence type="ECO:0000313" key="6">
    <source>
        <dbReference type="Proteomes" id="UP000472276"/>
    </source>
</evidence>
<evidence type="ECO:0000256" key="2">
    <source>
        <dbReference type="ARBA" id="ARBA00023319"/>
    </source>
</evidence>
<keyword evidence="1" id="KW-0325">Glycoprotein</keyword>
<dbReference type="InterPro" id="IPR011161">
    <property type="entry name" value="MHC_I-like_Ag-recog"/>
</dbReference>
<dbReference type="PRINTS" id="PR01638">
    <property type="entry name" value="MHCCLASSI"/>
</dbReference>
<name>A0A668VIV9_OREAU</name>
<dbReference type="SUPFAM" id="SSF54452">
    <property type="entry name" value="MHC antigen-recognition domain"/>
    <property type="match status" value="1"/>
</dbReference>
<dbReference type="PROSITE" id="PS00290">
    <property type="entry name" value="IG_MHC"/>
    <property type="match status" value="1"/>
</dbReference>
<dbReference type="Ensembl" id="ENSOABT00000051659.2">
    <property type="protein sequence ID" value="ENSOABP00000050378.2"/>
    <property type="gene ID" value="ENSOABG00000022458.2"/>
</dbReference>
<reference evidence="5" key="2">
    <citation type="submission" date="2025-09" db="UniProtKB">
        <authorList>
            <consortium name="Ensembl"/>
        </authorList>
    </citation>
    <scope>IDENTIFICATION</scope>
</reference>
<dbReference type="GO" id="GO:0006955">
    <property type="term" value="P:immune response"/>
    <property type="evidence" value="ECO:0007669"/>
    <property type="project" value="TreeGrafter"/>
</dbReference>
<dbReference type="Proteomes" id="UP000472276">
    <property type="component" value="Unassembled WGS sequence"/>
</dbReference>
<accession>A0A668VIV9</accession>
<protein>
    <recommendedName>
        <fullName evidence="4">Immunoglobulin C1-set domain-containing protein</fullName>
    </recommendedName>
</protein>
<evidence type="ECO:0000259" key="4">
    <source>
        <dbReference type="SMART" id="SM00407"/>
    </source>
</evidence>
<sequence length="382" mass="44174">MLCVYTFKYVTKIFTQQKHDIFGQNTNRDLYSYTHSLHYIYTALSKPVGLPGIREFTAMGLLDDKMIDYFDSENQVKVPKQQWMRERLPADYWDKGTQSRKSKQQWFKVNIGILMERMRQNDSDLHVLQWMHGCEGETQPDGTLRFVRGMDKYAYDGGDFLSFDDRNGVWVAQSPEALPTKRKWDGVQVLKEYTKGYLENECIDWLNKVDTDVVLTCLTTGFYPADIVLRMKKNESVLTADDGLMSSGVLPNEDHTFQRRDHVEVLRSDLSAFSCEAVHEASAVSVTRVWGETLYIIFFFLHRFKLWVLKLVLEKLINSFNERIHMTRWGQVSQWAHPKPWLIRSHTRFHTLAHVIRGSPGGPLSLLGGILPLGLNLGLSAI</sequence>
<dbReference type="GO" id="GO:0009897">
    <property type="term" value="C:external side of plasma membrane"/>
    <property type="evidence" value="ECO:0007669"/>
    <property type="project" value="TreeGrafter"/>
</dbReference>
<dbReference type="Pfam" id="PF00129">
    <property type="entry name" value="MHC_I"/>
    <property type="match status" value="1"/>
</dbReference>
<dbReference type="SUPFAM" id="SSF48726">
    <property type="entry name" value="Immunoglobulin"/>
    <property type="match status" value="1"/>
</dbReference>
<dbReference type="InterPro" id="IPR003597">
    <property type="entry name" value="Ig_C1-set"/>
</dbReference>
<evidence type="ECO:0000313" key="5">
    <source>
        <dbReference type="Ensembl" id="ENSOABP00000050378.2"/>
    </source>
</evidence>
<dbReference type="PANTHER" id="PTHR16675:SF193">
    <property type="entry name" value="LOC571647 PROTEIN-RELATED"/>
    <property type="match status" value="1"/>
</dbReference>
<dbReference type="Gene3D" id="3.30.500.10">
    <property type="entry name" value="MHC class I-like antigen recognition-like"/>
    <property type="match status" value="1"/>
</dbReference>
<keyword evidence="6" id="KW-1185">Reference proteome</keyword>
<dbReference type="InterPro" id="IPR003006">
    <property type="entry name" value="Ig/MHC_CS"/>
</dbReference>
<evidence type="ECO:0000256" key="1">
    <source>
        <dbReference type="ARBA" id="ARBA00023180"/>
    </source>
</evidence>
<dbReference type="AlphaFoldDB" id="A0A668VIV9"/>
<reference evidence="5" key="1">
    <citation type="submission" date="2025-08" db="UniProtKB">
        <authorList>
            <consortium name="Ensembl"/>
        </authorList>
    </citation>
    <scope>IDENTIFICATION</scope>
</reference>
<dbReference type="PANTHER" id="PTHR16675">
    <property type="entry name" value="MHC CLASS I-RELATED"/>
    <property type="match status" value="1"/>
</dbReference>
<proteinExistence type="inferred from homology"/>
<dbReference type="Pfam" id="PF07654">
    <property type="entry name" value="C1-set"/>
    <property type="match status" value="1"/>
</dbReference>
<dbReference type="SMART" id="SM00407">
    <property type="entry name" value="IGc1"/>
    <property type="match status" value="1"/>
</dbReference>
<dbReference type="InterPro" id="IPR013783">
    <property type="entry name" value="Ig-like_fold"/>
</dbReference>
<dbReference type="InterPro" id="IPR037055">
    <property type="entry name" value="MHC_I-like_Ag-recog_sf"/>
</dbReference>
<dbReference type="GO" id="GO:0005615">
    <property type="term" value="C:extracellular space"/>
    <property type="evidence" value="ECO:0007669"/>
    <property type="project" value="TreeGrafter"/>
</dbReference>
<dbReference type="InterPro" id="IPR050208">
    <property type="entry name" value="MHC_class-I_related"/>
</dbReference>